<dbReference type="AlphaFoldDB" id="A0AA91T3Z3"/>
<dbReference type="InterPro" id="IPR050187">
    <property type="entry name" value="Lipid_Phosphate_FormReg"/>
</dbReference>
<evidence type="ECO:0000259" key="1">
    <source>
        <dbReference type="PROSITE" id="PS50146"/>
    </source>
</evidence>
<organism evidence="2 3">
    <name type="scientific">Clavispora lusitaniae</name>
    <name type="common">Candida lusitaniae</name>
    <dbReference type="NCBI Taxonomy" id="36911"/>
    <lineage>
        <taxon>Eukaryota</taxon>
        <taxon>Fungi</taxon>
        <taxon>Dikarya</taxon>
        <taxon>Ascomycota</taxon>
        <taxon>Saccharomycotina</taxon>
        <taxon>Pichiomycetes</taxon>
        <taxon>Metschnikowiaceae</taxon>
        <taxon>Clavispora</taxon>
    </lineage>
</organism>
<dbReference type="EMBL" id="LYUB02000001">
    <property type="protein sequence ID" value="OVF10742.1"/>
    <property type="molecule type" value="Genomic_DNA"/>
</dbReference>
<gene>
    <name evidence="2" type="ORF">A9F13_01g01551</name>
</gene>
<dbReference type="InterPro" id="IPR017438">
    <property type="entry name" value="ATP-NAD_kinase_N"/>
</dbReference>
<keyword evidence="2" id="KW-0418">Kinase</keyword>
<keyword evidence="2" id="KW-0808">Transferase</keyword>
<dbReference type="Gene3D" id="2.60.200.40">
    <property type="match status" value="1"/>
</dbReference>
<dbReference type="GO" id="GO:0046512">
    <property type="term" value="P:sphingosine biosynthetic process"/>
    <property type="evidence" value="ECO:0007669"/>
    <property type="project" value="TreeGrafter"/>
</dbReference>
<dbReference type="SUPFAM" id="SSF111331">
    <property type="entry name" value="NAD kinase/diacylglycerol kinase-like"/>
    <property type="match status" value="1"/>
</dbReference>
<dbReference type="Proteomes" id="UP000195602">
    <property type="component" value="Unassembled WGS sequence"/>
</dbReference>
<dbReference type="KEGG" id="clus:A9F13_01g01551"/>
<sequence>MLYDPELQHLISFESGGRTSIQKASSPPEGISCISRSAFVFKCQVYVLDSIRSGSGLRTSQNGVYGRILKPIFDSLDIRHTYIATDSRHAIGDFASSLEDSGVPIMVIIAGGDTSVNEFINSLNKDQKGEVYIATVPEGTGNALALSNGCGEEKEAVKCILSASVKRPLQLYSVEFPSGSEVLHHDGLKETLQGRLLFVVVASWAFHASLVADSDTDEMRKHGINRFKIAAENNLTRPQKYCGAVTIGNDRALQGPLAYFVVTPAQRFEPTFEISPSGNIHDSSLYVVAFQTEENDSYIMDIMGKVYAGGKHVDIPNVFYEEVKESENVILSLGANLPLSQRRFCVDGAIVVIPETKESAVEIKYHGHTIGSWDLYILS</sequence>
<accession>A0AA91T3Z3</accession>
<dbReference type="Gene3D" id="3.40.50.10330">
    <property type="entry name" value="Probable inorganic polyphosphate/atp-NAD kinase, domain 1"/>
    <property type="match status" value="1"/>
</dbReference>
<dbReference type="InterPro" id="IPR016064">
    <property type="entry name" value="NAD/diacylglycerol_kinase_sf"/>
</dbReference>
<name>A0AA91T3Z3_CLALS</name>
<evidence type="ECO:0000313" key="3">
    <source>
        <dbReference type="Proteomes" id="UP000195602"/>
    </source>
</evidence>
<dbReference type="PANTHER" id="PTHR12358">
    <property type="entry name" value="SPHINGOSINE KINASE"/>
    <property type="match status" value="1"/>
</dbReference>
<protein>
    <submittedName>
        <fullName evidence="2">Diacylglycerol kinase</fullName>
    </submittedName>
</protein>
<dbReference type="InterPro" id="IPR001206">
    <property type="entry name" value="Diacylglycerol_kinase_cat_dom"/>
</dbReference>
<dbReference type="GO" id="GO:0005737">
    <property type="term" value="C:cytoplasm"/>
    <property type="evidence" value="ECO:0007669"/>
    <property type="project" value="TreeGrafter"/>
</dbReference>
<dbReference type="GO" id="GO:0001727">
    <property type="term" value="F:lipid kinase activity"/>
    <property type="evidence" value="ECO:0007669"/>
    <property type="project" value="TreeGrafter"/>
</dbReference>
<dbReference type="GO" id="GO:0016020">
    <property type="term" value="C:membrane"/>
    <property type="evidence" value="ECO:0007669"/>
    <property type="project" value="TreeGrafter"/>
</dbReference>
<evidence type="ECO:0000313" key="2">
    <source>
        <dbReference type="EMBL" id="OVF10742.1"/>
    </source>
</evidence>
<reference evidence="2 3" key="1">
    <citation type="submission" date="2017-04" db="EMBL/GenBank/DDBJ databases">
        <title>Draft genome of the yeast Clavispora lusitaniae type strain CBS 6936.</title>
        <authorList>
            <person name="Durrens P."/>
            <person name="Klopp C."/>
            <person name="Biteau N."/>
            <person name="Fitton-Ouhabi V."/>
            <person name="Dementhon K."/>
            <person name="Accoceberry I."/>
            <person name="Sherman D.J."/>
            <person name="Noel T."/>
        </authorList>
    </citation>
    <scope>NUCLEOTIDE SEQUENCE [LARGE SCALE GENOMIC DNA]</scope>
    <source>
        <strain evidence="2 3">CBS 6936</strain>
    </source>
</reference>
<dbReference type="PROSITE" id="PS50146">
    <property type="entry name" value="DAGK"/>
    <property type="match status" value="1"/>
</dbReference>
<comment type="caution">
    <text evidence="2">The sequence shown here is derived from an EMBL/GenBank/DDBJ whole genome shotgun (WGS) entry which is preliminary data.</text>
</comment>
<proteinExistence type="predicted"/>
<dbReference type="PANTHER" id="PTHR12358:SF108">
    <property type="entry name" value="DAGKC DOMAIN-CONTAINING PROTEIN"/>
    <property type="match status" value="1"/>
</dbReference>
<feature type="domain" description="DAGKc" evidence="1">
    <location>
        <begin position="62"/>
        <end position="178"/>
    </location>
</feature>
<dbReference type="Pfam" id="PF00781">
    <property type="entry name" value="DAGK_cat"/>
    <property type="match status" value="1"/>
</dbReference>